<keyword evidence="1" id="KW-1133">Transmembrane helix</keyword>
<dbReference type="Proteomes" id="UP000318010">
    <property type="component" value="Unassembled WGS sequence"/>
</dbReference>
<keyword evidence="1" id="KW-0472">Membrane</keyword>
<evidence type="ECO:0000313" key="2">
    <source>
        <dbReference type="EMBL" id="TWR24929.1"/>
    </source>
</evidence>
<evidence type="ECO:0000313" key="3">
    <source>
        <dbReference type="Proteomes" id="UP000318010"/>
    </source>
</evidence>
<feature type="transmembrane region" description="Helical" evidence="1">
    <location>
        <begin position="104"/>
        <end position="126"/>
    </location>
</feature>
<evidence type="ECO:0000256" key="1">
    <source>
        <dbReference type="SAM" id="Phobius"/>
    </source>
</evidence>
<gene>
    <name evidence="2" type="ORF">FPZ42_14315</name>
</gene>
<reference evidence="2 3" key="1">
    <citation type="submission" date="2019-07" db="EMBL/GenBank/DDBJ databases">
        <authorList>
            <person name="Kim J."/>
        </authorList>
    </citation>
    <scope>NUCLEOTIDE SEQUENCE [LARGE SCALE GENOMIC DNA]</scope>
    <source>
        <strain evidence="2 3">MJ1a</strain>
    </source>
</reference>
<feature type="transmembrane region" description="Helical" evidence="1">
    <location>
        <begin position="33"/>
        <end position="53"/>
    </location>
</feature>
<keyword evidence="1" id="KW-0812">Transmembrane</keyword>
<dbReference type="EMBL" id="VOEI01000005">
    <property type="protein sequence ID" value="TWR24929.1"/>
    <property type="molecule type" value="Genomic_DNA"/>
</dbReference>
<dbReference type="AlphaFoldDB" id="A0A563U2A2"/>
<organism evidence="2 3">
    <name type="scientific">Mucilaginibacter achroorhodeus</name>
    <dbReference type="NCBI Taxonomy" id="2599294"/>
    <lineage>
        <taxon>Bacteria</taxon>
        <taxon>Pseudomonadati</taxon>
        <taxon>Bacteroidota</taxon>
        <taxon>Sphingobacteriia</taxon>
        <taxon>Sphingobacteriales</taxon>
        <taxon>Sphingobacteriaceae</taxon>
        <taxon>Mucilaginibacter</taxon>
    </lineage>
</organism>
<protein>
    <submittedName>
        <fullName evidence="2">Uncharacterized protein</fullName>
    </submittedName>
</protein>
<keyword evidence="3" id="KW-1185">Reference proteome</keyword>
<feature type="transmembrane region" description="Helical" evidence="1">
    <location>
        <begin position="74"/>
        <end position="98"/>
    </location>
</feature>
<name>A0A563U2A2_9SPHI</name>
<proteinExistence type="predicted"/>
<accession>A0A563U2A2</accession>
<dbReference type="RefSeq" id="WP_146272341.1">
    <property type="nucleotide sequence ID" value="NZ_VOEI01000005.1"/>
</dbReference>
<comment type="caution">
    <text evidence="2">The sequence shown here is derived from an EMBL/GenBank/DDBJ whole genome shotgun (WGS) entry which is preliminary data.</text>
</comment>
<sequence length="147" mass="16514">MGRLLKIAAVTVLTFGIFYTFNAGCVDFFKWYFTLQLLPQIVVGFAFGGVSWLMGKAVNLFILKWVNQQPSLTVYGLTLLSSLWLIHTIIIFSAFRFAFFELSWASVSAIVLAAELSLLPLVAVFFQSRSIHKTTMGYNVSEELVIN</sequence>
<dbReference type="OrthoDB" id="9846493at2"/>